<keyword evidence="3" id="KW-1185">Reference proteome</keyword>
<name>A0A4C1SB00_EUMVA</name>
<evidence type="ECO:0000313" key="3">
    <source>
        <dbReference type="Proteomes" id="UP000299102"/>
    </source>
</evidence>
<keyword evidence="1" id="KW-0472">Membrane</keyword>
<evidence type="ECO:0000256" key="1">
    <source>
        <dbReference type="SAM" id="Phobius"/>
    </source>
</evidence>
<organism evidence="2 3">
    <name type="scientific">Eumeta variegata</name>
    <name type="common">Bagworm moth</name>
    <name type="synonym">Eumeta japonica</name>
    <dbReference type="NCBI Taxonomy" id="151549"/>
    <lineage>
        <taxon>Eukaryota</taxon>
        <taxon>Metazoa</taxon>
        <taxon>Ecdysozoa</taxon>
        <taxon>Arthropoda</taxon>
        <taxon>Hexapoda</taxon>
        <taxon>Insecta</taxon>
        <taxon>Pterygota</taxon>
        <taxon>Neoptera</taxon>
        <taxon>Endopterygota</taxon>
        <taxon>Lepidoptera</taxon>
        <taxon>Glossata</taxon>
        <taxon>Ditrysia</taxon>
        <taxon>Tineoidea</taxon>
        <taxon>Psychidae</taxon>
        <taxon>Oiketicinae</taxon>
        <taxon>Eumeta</taxon>
    </lineage>
</organism>
<proteinExistence type="predicted"/>
<dbReference type="Proteomes" id="UP000299102">
    <property type="component" value="Unassembled WGS sequence"/>
</dbReference>
<evidence type="ECO:0000313" key="2">
    <source>
        <dbReference type="EMBL" id="GBO98377.1"/>
    </source>
</evidence>
<keyword evidence="1" id="KW-0812">Transmembrane</keyword>
<reference evidence="2 3" key="1">
    <citation type="journal article" date="2019" name="Commun. Biol.">
        <title>The bagworm genome reveals a unique fibroin gene that provides high tensile strength.</title>
        <authorList>
            <person name="Kono N."/>
            <person name="Nakamura H."/>
            <person name="Ohtoshi R."/>
            <person name="Tomita M."/>
            <person name="Numata K."/>
            <person name="Arakawa K."/>
        </authorList>
    </citation>
    <scope>NUCLEOTIDE SEQUENCE [LARGE SCALE GENOMIC DNA]</scope>
</reference>
<sequence>MATSIPNGLTNKGMDICGDGVQWHLIIHLTVCSLAAAGRASLFGSTTKSYRRVRLVHGSELRICLQWAMYHAGVIGVVDCTGVSPRRWSMAVLTLRPKIWGFLLQLLTHLFLQLVPSVVYPFAPP</sequence>
<feature type="transmembrane region" description="Helical" evidence="1">
    <location>
        <begin position="99"/>
        <end position="123"/>
    </location>
</feature>
<accession>A0A4C1SB00</accession>
<gene>
    <name evidence="2" type="ORF">EVAR_38_1</name>
</gene>
<protein>
    <submittedName>
        <fullName evidence="2">Uncharacterized protein</fullName>
    </submittedName>
</protein>
<dbReference type="EMBL" id="BGZK01000001">
    <property type="protein sequence ID" value="GBO98377.1"/>
    <property type="molecule type" value="Genomic_DNA"/>
</dbReference>
<keyword evidence="1" id="KW-1133">Transmembrane helix</keyword>
<feature type="transmembrane region" description="Helical" evidence="1">
    <location>
        <begin position="20"/>
        <end position="42"/>
    </location>
</feature>
<dbReference type="AlphaFoldDB" id="A0A4C1SB00"/>
<comment type="caution">
    <text evidence="2">The sequence shown here is derived from an EMBL/GenBank/DDBJ whole genome shotgun (WGS) entry which is preliminary data.</text>
</comment>